<evidence type="ECO:0000313" key="2">
    <source>
        <dbReference type="Proteomes" id="UP001157502"/>
    </source>
</evidence>
<protein>
    <submittedName>
        <fullName evidence="1">Uncharacterized protein</fullName>
    </submittedName>
</protein>
<dbReference type="EMBL" id="CM055753">
    <property type="protein sequence ID" value="KAJ7991575.1"/>
    <property type="molecule type" value="Genomic_DNA"/>
</dbReference>
<dbReference type="Proteomes" id="UP001157502">
    <property type="component" value="Chromosome 26"/>
</dbReference>
<sequence length="144" mass="14996">MGTDGLVVVAQQADLNGTRGETVVVAQQADLNETRDEQAAQLIGASGKDGQQVENVVNGSELGSVVVERKHDSSGGVVNNLAVEEVASTSGVLREKGQEGMVPQTVEEVPCDSSGKQTGAVQSDTEGKEDSGRAFVSDFQTQMF</sequence>
<proteinExistence type="predicted"/>
<evidence type="ECO:0000313" key="1">
    <source>
        <dbReference type="EMBL" id="KAJ7991575.1"/>
    </source>
</evidence>
<gene>
    <name evidence="1" type="ORF">DPEC_G00285290</name>
</gene>
<reference evidence="1" key="1">
    <citation type="submission" date="2021-05" db="EMBL/GenBank/DDBJ databases">
        <authorList>
            <person name="Pan Q."/>
            <person name="Jouanno E."/>
            <person name="Zahm M."/>
            <person name="Klopp C."/>
            <person name="Cabau C."/>
            <person name="Louis A."/>
            <person name="Berthelot C."/>
            <person name="Parey E."/>
            <person name="Roest Crollius H."/>
            <person name="Montfort J."/>
            <person name="Robinson-Rechavi M."/>
            <person name="Bouchez O."/>
            <person name="Lampietro C."/>
            <person name="Lopez Roques C."/>
            <person name="Donnadieu C."/>
            <person name="Postlethwait J."/>
            <person name="Bobe J."/>
            <person name="Dillon D."/>
            <person name="Chandos A."/>
            <person name="von Hippel F."/>
            <person name="Guiguen Y."/>
        </authorList>
    </citation>
    <scope>NUCLEOTIDE SEQUENCE</scope>
    <source>
        <strain evidence="1">YG-Jan2019</strain>
    </source>
</reference>
<keyword evidence="2" id="KW-1185">Reference proteome</keyword>
<organism evidence="1 2">
    <name type="scientific">Dallia pectoralis</name>
    <name type="common">Alaska blackfish</name>
    <dbReference type="NCBI Taxonomy" id="75939"/>
    <lineage>
        <taxon>Eukaryota</taxon>
        <taxon>Metazoa</taxon>
        <taxon>Chordata</taxon>
        <taxon>Craniata</taxon>
        <taxon>Vertebrata</taxon>
        <taxon>Euteleostomi</taxon>
        <taxon>Actinopterygii</taxon>
        <taxon>Neopterygii</taxon>
        <taxon>Teleostei</taxon>
        <taxon>Protacanthopterygii</taxon>
        <taxon>Esociformes</taxon>
        <taxon>Umbridae</taxon>
        <taxon>Dallia</taxon>
    </lineage>
</organism>
<name>A0ACC2FJY8_DALPE</name>
<comment type="caution">
    <text evidence="1">The sequence shown here is derived from an EMBL/GenBank/DDBJ whole genome shotgun (WGS) entry which is preliminary data.</text>
</comment>
<accession>A0ACC2FJY8</accession>